<sequence length="389" mass="43802">METNIKVDLPRGPDNERDTKHQLSRCAMALDRKRKSTCTARSMPTVQEPPPAKEEPSDDPFDNPFFVTLPQPWQAQFRLFNFQATPADVRHLRRTAHAHLTDVCKHSTFISLVPKLAGDQVLAQSRQRIAEKRSYNRVVRNAPLRPSGKPPCLQCAAKDHMRCSLQVMPRGTGPPRAQTALSCARCVRNGERFCVQQKVDLTASHPAGSKAAEQAQKLGVRGAVWCADGTVGTEELLARAGELLSGGSRTVCGTVVDGAEARRMALPAWHANDEPGNRDEPEFRAKEWKHYFLDHWEGVLRLKAEKRRELWEKLCRALKFDMDEVRKGVEGSSESVQGIFEKYLVTGKLPRALLLWMLDQCQHGVREVVLDDGKKVELPDRESLEWSLM</sequence>
<proteinExistence type="predicted"/>
<accession>A0AA38R762</accession>
<dbReference type="EMBL" id="JANBVO010000035">
    <property type="protein sequence ID" value="KAJ9137217.1"/>
    <property type="molecule type" value="Genomic_DNA"/>
</dbReference>
<comment type="caution">
    <text evidence="2">The sequence shown here is derived from an EMBL/GenBank/DDBJ whole genome shotgun (WGS) entry which is preliminary data.</text>
</comment>
<name>A0AA38R762_9PEZI</name>
<evidence type="ECO:0000313" key="2">
    <source>
        <dbReference type="EMBL" id="KAJ9137217.1"/>
    </source>
</evidence>
<organism evidence="2 3">
    <name type="scientific">Pleurostoma richardsiae</name>
    <dbReference type="NCBI Taxonomy" id="41990"/>
    <lineage>
        <taxon>Eukaryota</taxon>
        <taxon>Fungi</taxon>
        <taxon>Dikarya</taxon>
        <taxon>Ascomycota</taxon>
        <taxon>Pezizomycotina</taxon>
        <taxon>Sordariomycetes</taxon>
        <taxon>Sordariomycetidae</taxon>
        <taxon>Calosphaeriales</taxon>
        <taxon>Pleurostomataceae</taxon>
        <taxon>Pleurostoma</taxon>
    </lineage>
</organism>
<keyword evidence="3" id="KW-1185">Reference proteome</keyword>
<feature type="compositionally biased region" description="Basic and acidic residues" evidence="1">
    <location>
        <begin position="8"/>
        <end position="21"/>
    </location>
</feature>
<protein>
    <submittedName>
        <fullName evidence="2">Uncharacterized protein</fullName>
    </submittedName>
</protein>
<dbReference type="AlphaFoldDB" id="A0AA38R762"/>
<reference evidence="2" key="1">
    <citation type="submission" date="2022-07" db="EMBL/GenBank/DDBJ databases">
        <title>Fungi with potential for degradation of polypropylene.</title>
        <authorList>
            <person name="Gostincar C."/>
        </authorList>
    </citation>
    <scope>NUCLEOTIDE SEQUENCE</scope>
    <source>
        <strain evidence="2">EXF-13308</strain>
    </source>
</reference>
<evidence type="ECO:0000313" key="3">
    <source>
        <dbReference type="Proteomes" id="UP001174694"/>
    </source>
</evidence>
<feature type="region of interest" description="Disordered" evidence="1">
    <location>
        <begin position="1"/>
        <end position="60"/>
    </location>
</feature>
<evidence type="ECO:0000256" key="1">
    <source>
        <dbReference type="SAM" id="MobiDB-lite"/>
    </source>
</evidence>
<dbReference type="Proteomes" id="UP001174694">
    <property type="component" value="Unassembled WGS sequence"/>
</dbReference>
<gene>
    <name evidence="2" type="ORF">NKR23_g9187</name>
</gene>